<feature type="compositionally biased region" description="Low complexity" evidence="1">
    <location>
        <begin position="130"/>
        <end position="146"/>
    </location>
</feature>
<dbReference type="GO" id="GO:0098703">
    <property type="term" value="P:calcium ion import across plasma membrane"/>
    <property type="evidence" value="ECO:0007669"/>
    <property type="project" value="InterPro"/>
</dbReference>
<reference evidence="3" key="1">
    <citation type="submission" date="2016-04" db="EMBL/GenBank/DDBJ databases">
        <authorList>
            <person name="Nguyen H.D."/>
            <person name="Samba Siva P."/>
            <person name="Cullis J."/>
            <person name="Levesque C.A."/>
            <person name="Hambleton S."/>
        </authorList>
    </citation>
    <scope>NUCLEOTIDE SEQUENCE</scope>
    <source>
        <strain evidence="3">DAOMC 236422</strain>
    </source>
</reference>
<dbReference type="GO" id="GO:0005262">
    <property type="term" value="F:calcium channel activity"/>
    <property type="evidence" value="ECO:0007669"/>
    <property type="project" value="InterPro"/>
</dbReference>
<feature type="transmembrane region" description="Helical" evidence="2">
    <location>
        <begin position="851"/>
        <end position="870"/>
    </location>
</feature>
<evidence type="ECO:0000256" key="2">
    <source>
        <dbReference type="SAM" id="Phobius"/>
    </source>
</evidence>
<dbReference type="Pfam" id="PF12929">
    <property type="entry name" value="Mid1"/>
    <property type="match status" value="1"/>
</dbReference>
<gene>
    <name evidence="3" type="ORF">A4X09_0g1044</name>
</gene>
<feature type="compositionally biased region" description="Gly residues" evidence="1">
    <location>
        <begin position="712"/>
        <end position="725"/>
    </location>
</feature>
<dbReference type="PANTHER" id="PTHR39142">
    <property type="entry name" value="MID1P"/>
    <property type="match status" value="1"/>
</dbReference>
<keyword evidence="2" id="KW-0812">Transmembrane</keyword>
<evidence type="ECO:0000256" key="1">
    <source>
        <dbReference type="SAM" id="MobiDB-lite"/>
    </source>
</evidence>
<feature type="region of interest" description="Disordered" evidence="1">
    <location>
        <begin position="711"/>
        <end position="796"/>
    </location>
</feature>
<accession>A0A8X7NG12</accession>
<organism evidence="3 4">
    <name type="scientific">Tilletia walkeri</name>
    <dbReference type="NCBI Taxonomy" id="117179"/>
    <lineage>
        <taxon>Eukaryota</taxon>
        <taxon>Fungi</taxon>
        <taxon>Dikarya</taxon>
        <taxon>Basidiomycota</taxon>
        <taxon>Ustilaginomycotina</taxon>
        <taxon>Exobasidiomycetes</taxon>
        <taxon>Tilletiales</taxon>
        <taxon>Tilletiaceae</taxon>
        <taxon>Tilletia</taxon>
    </lineage>
</organism>
<protein>
    <submittedName>
        <fullName evidence="3">Uncharacterized protein</fullName>
    </submittedName>
</protein>
<feature type="compositionally biased region" description="Gly residues" evidence="1">
    <location>
        <begin position="750"/>
        <end position="762"/>
    </location>
</feature>
<dbReference type="EMBL" id="LWDG02000022">
    <property type="protein sequence ID" value="KAE8271296.1"/>
    <property type="molecule type" value="Genomic_DNA"/>
</dbReference>
<feature type="region of interest" description="Disordered" evidence="1">
    <location>
        <begin position="123"/>
        <end position="146"/>
    </location>
</feature>
<reference evidence="3" key="2">
    <citation type="journal article" date="2019" name="IMA Fungus">
        <title>Genome sequencing and comparison of five Tilletia species to identify candidate genes for the detection of regulated species infecting wheat.</title>
        <authorList>
            <person name="Nguyen H.D.T."/>
            <person name="Sultana T."/>
            <person name="Kesanakurti P."/>
            <person name="Hambleton S."/>
        </authorList>
    </citation>
    <scope>NUCLEOTIDE SEQUENCE</scope>
    <source>
        <strain evidence="3">DAOMC 236422</strain>
    </source>
</reference>
<feature type="transmembrane region" description="Helical" evidence="2">
    <location>
        <begin position="99"/>
        <end position="120"/>
    </location>
</feature>
<keyword evidence="2" id="KW-0472">Membrane</keyword>
<dbReference type="PANTHER" id="PTHR39142:SF1">
    <property type="entry name" value="AEL197CP"/>
    <property type="match status" value="1"/>
</dbReference>
<dbReference type="InterPro" id="IPR024338">
    <property type="entry name" value="MID1/Yam8"/>
</dbReference>
<comment type="caution">
    <text evidence="3">The sequence shown here is derived from an EMBL/GenBank/DDBJ whole genome shotgun (WGS) entry which is preliminary data.</text>
</comment>
<evidence type="ECO:0000313" key="4">
    <source>
        <dbReference type="Proteomes" id="UP000078113"/>
    </source>
</evidence>
<proteinExistence type="predicted"/>
<dbReference type="AlphaFoldDB" id="A0A8X7NG12"/>
<name>A0A8X7NG12_9BASI</name>
<evidence type="ECO:0000313" key="3">
    <source>
        <dbReference type="EMBL" id="KAE8271296.1"/>
    </source>
</evidence>
<sequence length="871" mass="90224">MAATTATTTAETGVSRCSASSLRDTVRYTQEMAKRRKTDCTHRPASGVDATLQCSSTLTTEAATTTTAAATVNGTVTTPYEAQLASRRRTSAAAPRHRYSTLSSFILPLLLFLLLMQTAVSAQRQSSSKSRTPTSVAAPAATTSPPASGVAIALTDYVPAQSTLQATSSSGIFFSFAIPKNTTTTTVTAADGSQSTQRAASTRLSVSISLCGGPSIQPYDLNNVTLVKSLSSDGSAAEVRQLTLLRAYWTSSADALTVLPRSSAGSATGETNVDPTLFADASQPGPNAQASSGIKGTHLSGGASLIQATIDRDVDNVFTLGVWPPQDVRGINSGAWAVRAIASMEVAPELVSTSAGVALDDTDQTHALVTSEWYSTVSPVDKSRITPNVSLFILPSSGPAALDPYFNSSLCALEQSFAAFRATVGGNQDLSGPLIFNMSETSRGIIDTPVSSRTPAISLAERIRMQVLVNNLLPATNYTAWMQWTRPQYPTVPQGVFGSVLYPAIKFVTKASPNCRLITNLDFCPSVAYSIPIAPDIDISIAVAAANLTITPNMVNFSRTIDTFPCGDTYFGQYSFVSSCADCKNAYRDWLCAIVLPRCTDPVPDPGAQSAASQTGAELTGASTGTNTRLLPYVVNRNENGTSTSRRPYIDALLKPGTYGELLPCIYTCHFVSRACPPISGWSWGCPVWDISAQRDYGTFVDAGPRGIGADMNGGDGSGSDGTGVGRNATNVKGGGGKGGNSTATPGQNRPGGDGSGSGSGSGPDNLDPGSSGSGTDGTGESNTPGLGQVFTSRGDDLAKGAGQRWGGISRYVATDAFGHQYCNALGIDLVLRQQNGGLRRAVVGGGGGRLGVGVIMICAGAVVAVPLLLV</sequence>
<dbReference type="Proteomes" id="UP000078113">
    <property type="component" value="Unassembled WGS sequence"/>
</dbReference>
<keyword evidence="2" id="KW-1133">Transmembrane helix</keyword>
<keyword evidence="4" id="KW-1185">Reference proteome</keyword>